<accession>A0A831RYZ3</accession>
<dbReference type="SUPFAM" id="SSF54197">
    <property type="entry name" value="HIT-like"/>
    <property type="match status" value="1"/>
</dbReference>
<dbReference type="CDD" id="cd01276">
    <property type="entry name" value="PKCI_related"/>
    <property type="match status" value="1"/>
</dbReference>
<sequence length="114" mass="12655">MTDCIFCKIATGEIPADIIYEDEDVLVFRDLNPQAPVHVLIIPRRHIATLNDLQQEDAELIGKMSLVAKTVAEQEGIAQEGYRTVFNCNAGAGQTVFHIHMHMLGGRPMNWPPG</sequence>
<dbReference type="InterPro" id="IPR001310">
    <property type="entry name" value="Histidine_triad_HIT"/>
</dbReference>
<feature type="short sequence motif" description="Histidine triad motif" evidence="2 3">
    <location>
        <begin position="98"/>
        <end position="102"/>
    </location>
</feature>
<dbReference type="Gene3D" id="3.30.428.10">
    <property type="entry name" value="HIT-like"/>
    <property type="match status" value="1"/>
</dbReference>
<feature type="active site" description="Tele-AMP-histidine intermediate" evidence="1">
    <location>
        <position position="100"/>
    </location>
</feature>
<dbReference type="InterPro" id="IPR011146">
    <property type="entry name" value="HIT-like"/>
</dbReference>
<dbReference type="Pfam" id="PF11969">
    <property type="entry name" value="DcpS_C"/>
    <property type="match status" value="1"/>
</dbReference>
<protein>
    <submittedName>
        <fullName evidence="5">Histidine triad nucleotide-binding protein</fullName>
    </submittedName>
</protein>
<evidence type="ECO:0000256" key="1">
    <source>
        <dbReference type="PIRSR" id="PIRSR601310-1"/>
    </source>
</evidence>
<dbReference type="InterPro" id="IPR036265">
    <property type="entry name" value="HIT-like_sf"/>
</dbReference>
<reference evidence="5" key="1">
    <citation type="journal article" date="2020" name="mSystems">
        <title>Genome- and Community-Level Interaction Insights into Carbon Utilization and Element Cycling Functions of Hydrothermarchaeota in Hydrothermal Sediment.</title>
        <authorList>
            <person name="Zhou Z."/>
            <person name="Liu Y."/>
            <person name="Xu W."/>
            <person name="Pan J."/>
            <person name="Luo Z.H."/>
            <person name="Li M."/>
        </authorList>
    </citation>
    <scope>NUCLEOTIDE SEQUENCE [LARGE SCALE GENOMIC DNA]</scope>
    <source>
        <strain evidence="5">HyVt-458</strain>
    </source>
</reference>
<feature type="domain" description="HIT" evidence="4">
    <location>
        <begin position="5"/>
        <end position="114"/>
    </location>
</feature>
<dbReference type="PROSITE" id="PS00892">
    <property type="entry name" value="HIT_1"/>
    <property type="match status" value="1"/>
</dbReference>
<dbReference type="EMBL" id="DRLF01000408">
    <property type="protein sequence ID" value="HEC07559.1"/>
    <property type="molecule type" value="Genomic_DNA"/>
</dbReference>
<evidence type="ECO:0000256" key="3">
    <source>
        <dbReference type="PROSITE-ProRule" id="PRU00464"/>
    </source>
</evidence>
<dbReference type="InterPro" id="IPR019808">
    <property type="entry name" value="Histidine_triad_CS"/>
</dbReference>
<dbReference type="AlphaFoldDB" id="A0A831RYZ3"/>
<dbReference type="Proteomes" id="UP000886339">
    <property type="component" value="Unassembled WGS sequence"/>
</dbReference>
<evidence type="ECO:0000259" key="4">
    <source>
        <dbReference type="PROSITE" id="PS51084"/>
    </source>
</evidence>
<evidence type="ECO:0000313" key="5">
    <source>
        <dbReference type="EMBL" id="HEC07559.1"/>
    </source>
</evidence>
<name>A0A831RYZ3_9GAMM</name>
<organism evidence="5">
    <name type="scientific">Thiolapillus brandeum</name>
    <dbReference type="NCBI Taxonomy" id="1076588"/>
    <lineage>
        <taxon>Bacteria</taxon>
        <taxon>Pseudomonadati</taxon>
        <taxon>Pseudomonadota</taxon>
        <taxon>Gammaproteobacteria</taxon>
        <taxon>Chromatiales</taxon>
        <taxon>Sedimenticolaceae</taxon>
        <taxon>Thiolapillus</taxon>
    </lineage>
</organism>
<gene>
    <name evidence="5" type="ORF">ENJ12_11945</name>
</gene>
<dbReference type="PROSITE" id="PS51084">
    <property type="entry name" value="HIT_2"/>
    <property type="match status" value="1"/>
</dbReference>
<dbReference type="PRINTS" id="PR00332">
    <property type="entry name" value="HISTRIAD"/>
</dbReference>
<proteinExistence type="predicted"/>
<dbReference type="PANTHER" id="PTHR23089">
    <property type="entry name" value="HISTIDINE TRIAD HIT PROTEIN"/>
    <property type="match status" value="1"/>
</dbReference>
<dbReference type="GO" id="GO:0003824">
    <property type="term" value="F:catalytic activity"/>
    <property type="evidence" value="ECO:0007669"/>
    <property type="project" value="InterPro"/>
</dbReference>
<comment type="caution">
    <text evidence="5">The sequence shown here is derived from an EMBL/GenBank/DDBJ whole genome shotgun (WGS) entry which is preliminary data.</text>
</comment>
<evidence type="ECO:0000256" key="2">
    <source>
        <dbReference type="PIRSR" id="PIRSR601310-3"/>
    </source>
</evidence>